<evidence type="ECO:0000313" key="3">
    <source>
        <dbReference type="EMBL" id="CAK0843721.1"/>
    </source>
</evidence>
<sequence length="1010" mass="111693">MDDTSLQWAGKNLRRARGVWYATVYVRNWTIELGMLVLAHKLQFVATSGCGAPSAPTTPPEEIREVVLAGADWQRRRALDHAPAVAGAELQRRRAARKGILELEAKRRGAFRIARARARLTCPARCRKGYQGTGDRSSGAHAGAAHIHARYEREKLAGGEDADLAERSKRKERRLGRQARGRGPGKASCCGYCEFVALAPQLPQIPPPLEKLLVFAWEAAGDGPQAQNARGRPCAISAVSVEAEEKEAPQACGEVAGLHVGGADDAARDRQLASIVHRRGGRQQQRPQVTLRLGGRGTRLLWLAASGEFQATTEGCDIVDLLDNQWAEFFAGLGGDEAALAGTFARDCQLQFETAAGAVTIFGQLVQRRAEGAQRPEKLDVMKPSQVPTVYFPKYVGIENKRLWLMQLVVNICVILLVVGVLASNLFPEVASPEIRLSASVEGVQSVASMDSSALCSGDLRALYDYAFDESPNWKMNNTQCASWCSQNISDISCIREADVSVSDAAQEVFVATSFTEELHVLADECPFDLEDDGECRKTSSYLIPGVEHTSARMHISYQIDLRTYHQYTGNEHITTLDTRTVVLDADGEVFKEFAVGEALTITVAEALVAAGFDSAGLDARASTSRASELPSSTAPGTTERPAVRVTGIDIVVTAEIGNKVVKPYGDPTLAIRIGAVQTWSSRQVNSALDMYGSVRARTYNGVRFKFHAKGKFQWIQMFQVSYAACLAVAWMRIPFLLVFYFAVFMLGGLSDVYNGFLYQTLDFGKEFTGVCARMLKTSYSFADMHDMEEEDGEGEKEVQIWGISKERFAKRLETIFTGTVLGNDKAKLSLFVDFVFERSKSPTGMPSEEDAILLEDYIRIFGSKEDLPWEDIVSIFDQSATQNTLEKLFMDSTLNRFYEAEMRIGYKEKTQYKVDKKKWNAEGLANKRVNAMQLLRTKRDLGELKQQSNLVRAIYGQALLEERMRTLDLALRNIQQRRKAGVVNGIMGEGDGEEAEVVKYPERDHVYAI</sequence>
<keyword evidence="2" id="KW-0472">Membrane</keyword>
<feature type="compositionally biased region" description="Basic and acidic residues" evidence="1">
    <location>
        <begin position="158"/>
        <end position="169"/>
    </location>
</feature>
<comment type="caution">
    <text evidence="3">The sequence shown here is derived from an EMBL/GenBank/DDBJ whole genome shotgun (WGS) entry which is preliminary data.</text>
</comment>
<evidence type="ECO:0000313" key="4">
    <source>
        <dbReference type="Proteomes" id="UP001189429"/>
    </source>
</evidence>
<evidence type="ECO:0000256" key="1">
    <source>
        <dbReference type="SAM" id="MobiDB-lite"/>
    </source>
</evidence>
<reference evidence="3" key="1">
    <citation type="submission" date="2023-10" db="EMBL/GenBank/DDBJ databases">
        <authorList>
            <person name="Chen Y."/>
            <person name="Shah S."/>
            <person name="Dougan E. K."/>
            <person name="Thang M."/>
            <person name="Chan C."/>
        </authorList>
    </citation>
    <scope>NUCLEOTIDE SEQUENCE [LARGE SCALE GENOMIC DNA]</scope>
</reference>
<dbReference type="Proteomes" id="UP001189429">
    <property type="component" value="Unassembled WGS sequence"/>
</dbReference>
<keyword evidence="4" id="KW-1185">Reference proteome</keyword>
<keyword evidence="2" id="KW-1133">Transmembrane helix</keyword>
<name>A0ABN9TD93_9DINO</name>
<keyword evidence="2" id="KW-0812">Transmembrane</keyword>
<organism evidence="3 4">
    <name type="scientific">Prorocentrum cordatum</name>
    <dbReference type="NCBI Taxonomy" id="2364126"/>
    <lineage>
        <taxon>Eukaryota</taxon>
        <taxon>Sar</taxon>
        <taxon>Alveolata</taxon>
        <taxon>Dinophyceae</taxon>
        <taxon>Prorocentrales</taxon>
        <taxon>Prorocentraceae</taxon>
        <taxon>Prorocentrum</taxon>
    </lineage>
</organism>
<gene>
    <name evidence="3" type="ORF">PCOR1329_LOCUS37977</name>
</gene>
<proteinExistence type="predicted"/>
<feature type="transmembrane region" description="Helical" evidence="2">
    <location>
        <begin position="404"/>
        <end position="427"/>
    </location>
</feature>
<protein>
    <submittedName>
        <fullName evidence="3">Uncharacterized protein</fullName>
    </submittedName>
</protein>
<accession>A0ABN9TD93</accession>
<feature type="region of interest" description="Disordered" evidence="1">
    <location>
        <begin position="158"/>
        <end position="186"/>
    </location>
</feature>
<dbReference type="EMBL" id="CAUYUJ010014603">
    <property type="protein sequence ID" value="CAK0843721.1"/>
    <property type="molecule type" value="Genomic_DNA"/>
</dbReference>
<evidence type="ECO:0000256" key="2">
    <source>
        <dbReference type="SAM" id="Phobius"/>
    </source>
</evidence>
<feature type="transmembrane region" description="Helical" evidence="2">
    <location>
        <begin position="738"/>
        <end position="758"/>
    </location>
</feature>
<feature type="compositionally biased region" description="Basic residues" evidence="1">
    <location>
        <begin position="170"/>
        <end position="180"/>
    </location>
</feature>